<dbReference type="EMBL" id="LSBJ02000002">
    <property type="protein sequence ID" value="OAQ70414.1"/>
    <property type="molecule type" value="Genomic_DNA"/>
</dbReference>
<feature type="compositionally biased region" description="Pro residues" evidence="5">
    <location>
        <begin position="134"/>
        <end position="146"/>
    </location>
</feature>
<feature type="compositionally biased region" description="Low complexity" evidence="5">
    <location>
        <begin position="422"/>
        <end position="435"/>
    </location>
</feature>
<dbReference type="InterPro" id="IPR011011">
    <property type="entry name" value="Znf_FYVE_PHD"/>
</dbReference>
<dbReference type="InterPro" id="IPR052819">
    <property type="entry name" value="Chromatin_regulatory_protein"/>
</dbReference>
<dbReference type="Pfam" id="PF00628">
    <property type="entry name" value="PHD"/>
    <property type="match status" value="1"/>
</dbReference>
<feature type="region of interest" description="Disordered" evidence="5">
    <location>
        <begin position="1115"/>
        <end position="1173"/>
    </location>
</feature>
<feature type="region of interest" description="Disordered" evidence="5">
    <location>
        <begin position="1"/>
        <end position="45"/>
    </location>
</feature>
<feature type="region of interest" description="Disordered" evidence="5">
    <location>
        <begin position="99"/>
        <end position="235"/>
    </location>
</feature>
<protein>
    <submittedName>
        <fullName evidence="7">Zinc finger domain-containing protein, PHD-finger</fullName>
    </submittedName>
</protein>
<evidence type="ECO:0000256" key="2">
    <source>
        <dbReference type="ARBA" id="ARBA00022771"/>
    </source>
</evidence>
<evidence type="ECO:0000256" key="3">
    <source>
        <dbReference type="ARBA" id="ARBA00022833"/>
    </source>
</evidence>
<dbReference type="STRING" id="1380566.A0A179FXP7"/>
<feature type="region of interest" description="Disordered" evidence="5">
    <location>
        <begin position="607"/>
        <end position="732"/>
    </location>
</feature>
<feature type="compositionally biased region" description="Low complexity" evidence="5">
    <location>
        <begin position="191"/>
        <end position="201"/>
    </location>
</feature>
<evidence type="ECO:0000313" key="7">
    <source>
        <dbReference type="EMBL" id="OAQ70414.1"/>
    </source>
</evidence>
<dbReference type="Proteomes" id="UP000078397">
    <property type="component" value="Unassembled WGS sequence"/>
</dbReference>
<dbReference type="InterPro" id="IPR019787">
    <property type="entry name" value="Znf_PHD-finger"/>
</dbReference>
<dbReference type="InterPro" id="IPR001965">
    <property type="entry name" value="Znf_PHD"/>
</dbReference>
<feature type="compositionally biased region" description="Low complexity" evidence="5">
    <location>
        <begin position="505"/>
        <end position="520"/>
    </location>
</feature>
<feature type="region of interest" description="Disordered" evidence="5">
    <location>
        <begin position="999"/>
        <end position="1022"/>
    </location>
</feature>
<keyword evidence="3" id="KW-0862">Zinc</keyword>
<evidence type="ECO:0000256" key="1">
    <source>
        <dbReference type="ARBA" id="ARBA00022723"/>
    </source>
</evidence>
<evidence type="ECO:0000259" key="6">
    <source>
        <dbReference type="PROSITE" id="PS50016"/>
    </source>
</evidence>
<feature type="compositionally biased region" description="Polar residues" evidence="5">
    <location>
        <begin position="674"/>
        <end position="687"/>
    </location>
</feature>
<feature type="compositionally biased region" description="Low complexity" evidence="5">
    <location>
        <begin position="1"/>
        <end position="19"/>
    </location>
</feature>
<feature type="compositionally biased region" description="Gly residues" evidence="5">
    <location>
        <begin position="452"/>
        <end position="464"/>
    </location>
</feature>
<name>A0A179FXP7_METCM</name>
<dbReference type="GO" id="GO:0032221">
    <property type="term" value="C:Rpd3S complex"/>
    <property type="evidence" value="ECO:0007669"/>
    <property type="project" value="TreeGrafter"/>
</dbReference>
<proteinExistence type="predicted"/>
<dbReference type="GeneID" id="28855122"/>
<feature type="compositionally biased region" description="Polar residues" evidence="5">
    <location>
        <begin position="466"/>
        <end position="493"/>
    </location>
</feature>
<dbReference type="SMART" id="SM00249">
    <property type="entry name" value="PHD"/>
    <property type="match status" value="2"/>
</dbReference>
<evidence type="ECO:0000256" key="4">
    <source>
        <dbReference type="PROSITE-ProRule" id="PRU00146"/>
    </source>
</evidence>
<feature type="compositionally biased region" description="Basic and acidic residues" evidence="5">
    <location>
        <begin position="1164"/>
        <end position="1173"/>
    </location>
</feature>
<feature type="compositionally biased region" description="Polar residues" evidence="5">
    <location>
        <begin position="33"/>
        <end position="44"/>
    </location>
</feature>
<dbReference type="PROSITE" id="PS01359">
    <property type="entry name" value="ZF_PHD_1"/>
    <property type="match status" value="1"/>
</dbReference>
<feature type="compositionally biased region" description="Basic and acidic residues" evidence="5">
    <location>
        <begin position="107"/>
        <end position="124"/>
    </location>
</feature>
<dbReference type="PROSITE" id="PS50016">
    <property type="entry name" value="ZF_PHD_2"/>
    <property type="match status" value="1"/>
</dbReference>
<evidence type="ECO:0000256" key="5">
    <source>
        <dbReference type="SAM" id="MobiDB-lite"/>
    </source>
</evidence>
<accession>A0A179FXP7</accession>
<evidence type="ECO:0000313" key="8">
    <source>
        <dbReference type="Proteomes" id="UP000078397"/>
    </source>
</evidence>
<dbReference type="PANTHER" id="PTHR47636">
    <property type="entry name" value="TRANSCRIPTIONAL REGULATORY PROTEIN RCO1"/>
    <property type="match status" value="1"/>
</dbReference>
<feature type="region of interest" description="Disordered" evidence="5">
    <location>
        <begin position="403"/>
        <end position="540"/>
    </location>
</feature>
<comment type="caution">
    <text evidence="7">The sequence shown here is derived from an EMBL/GenBank/DDBJ whole genome shotgun (WGS) entry which is preliminary data.</text>
</comment>
<feature type="domain" description="PHD-type" evidence="6">
    <location>
        <begin position="739"/>
        <end position="786"/>
    </location>
</feature>
<organism evidence="7 8">
    <name type="scientific">Pochonia chlamydosporia 170</name>
    <dbReference type="NCBI Taxonomy" id="1380566"/>
    <lineage>
        <taxon>Eukaryota</taxon>
        <taxon>Fungi</taxon>
        <taxon>Dikarya</taxon>
        <taxon>Ascomycota</taxon>
        <taxon>Pezizomycotina</taxon>
        <taxon>Sordariomycetes</taxon>
        <taxon>Hypocreomycetidae</taxon>
        <taxon>Hypocreales</taxon>
        <taxon>Clavicipitaceae</taxon>
        <taxon>Pochonia</taxon>
    </lineage>
</organism>
<keyword evidence="1" id="KW-0479">Metal-binding</keyword>
<dbReference type="InterPro" id="IPR013083">
    <property type="entry name" value="Znf_RING/FYVE/PHD"/>
</dbReference>
<feature type="compositionally biased region" description="Low complexity" evidence="5">
    <location>
        <begin position="640"/>
        <end position="650"/>
    </location>
</feature>
<reference evidence="7 8" key="1">
    <citation type="journal article" date="2016" name="PLoS Pathog.">
        <title>Biosynthesis of antibiotic leucinostatins in bio-control fungus Purpureocillium lilacinum and their inhibition on phytophthora revealed by genome mining.</title>
        <authorList>
            <person name="Wang G."/>
            <person name="Liu Z."/>
            <person name="Lin R."/>
            <person name="Li E."/>
            <person name="Mao Z."/>
            <person name="Ling J."/>
            <person name="Yang Y."/>
            <person name="Yin W.B."/>
            <person name="Xie B."/>
        </authorList>
    </citation>
    <scope>NUCLEOTIDE SEQUENCE [LARGE SCALE GENOMIC DNA]</scope>
    <source>
        <strain evidence="7">170</strain>
    </source>
</reference>
<keyword evidence="8" id="KW-1185">Reference proteome</keyword>
<sequence>MISSSTRASRSASRYSSPAQPNGGQFSKPLEVSRSSANEGSRSFMQRWLEPSVQSKPSYEEAGLARGGVVENMAPLGALPKAKKLLGENGVPMPTRKIILKTSGGDSAKKEKAAARDVSGKDDGDVVGIMSPAASPPASPLFPPAPSNKRKSLAARVKDEEEDDQEYDPKGVSRRRRSRRVSLPVKRMMPATATTAAIAAAEQPPSRERRSSTSIVLKPTTPVSRVQARSEPEQRGFTDKVVDAAVEEALKHYRYPTAWALKTLYEEKSGDQDFVAMIQDVFSQTADEETMGEFFRLMEQRKREGKKDNRGCYFFVPPATNSRFTPHKPIAAPYADLIHEPEELPQESTTRAAKKVKTSHRGAGVGTLAGTPRRKGAGAVSASVNLGATAAASAGKNDKATTGIIKVKTPASRKRARRDSGSSDSSLSTAISMSSPEVRVSSLNSPSAFRGAGHGAGHGVGGGPRATSSHSTGAKSKSKSQLESTTAMSQTAPKSRPITTRDKSVASSKLVVSNSSRSNSPTLHNTSRTRAHKSSSSFVDDASMPGRVSAADLFPNLNVKSADTPVSVSVAVSDSVAKDAEIDVPNHMPEEDEDSFWDRRRTARRVTNSLHAQESSIRGPDADRETTPVKKTRRTRQSLAASVTTRATRSASKRPNDDIERTVSPIAFSLAGDGSSTVGSRAATPTSLRPPKKQKTGLRVKTSPVKKKGGAAGVPRPPHEANSSSLNGLTPKDPNADNDEYCSACGNTGDVVCCDGCPRSFHFECVDMVQSDDLPDEWYCNECLIRRYPSRVPIHKGIFGSALNNLEKSIPRAFSLPKRVQNRFEGVKAGADGDYEEVVSNKPARKRNGTDEPDFFKQREDGQAVLCHSCQKPATQIRSIIPCSVCSFYWHIDCLDPPLAVPPVLKTWRCPAHVDDVLIEVPSLAPAHRFRKVKGNQTITPAFGRGVRNNGHIEIDWTDEPEESEESGWPDYRSFGRTYKLPAKGVVLDFIEQLRNKGAGYGPRQNESKLIPYPTPPCQRDSTSPLLGSALDRKVGEMQVSLNLIGLQQHRSDGVDQLTSALLSTADDNMLSLMAKGNADNIASGELTATDRLGLRAMVAQMDAMSTRIRQVLAEDSSTPAPQPIKAEASSPVTESTTGLNDPRAEKLDPSVPVTEPTPPSTVDHGEGTMDLD</sequence>
<feature type="compositionally biased region" description="Polar residues" evidence="5">
    <location>
        <begin position="607"/>
        <end position="616"/>
    </location>
</feature>
<keyword evidence="2 4" id="KW-0863">Zinc-finger</keyword>
<dbReference type="CDD" id="cd15534">
    <property type="entry name" value="PHD2_PHF12_Rco1"/>
    <property type="match status" value="1"/>
</dbReference>
<feature type="compositionally biased region" description="Polar residues" evidence="5">
    <location>
        <begin position="1131"/>
        <end position="1140"/>
    </location>
</feature>
<dbReference type="Gene3D" id="2.30.30.1150">
    <property type="match status" value="1"/>
</dbReference>
<dbReference type="KEGG" id="pchm:VFPPC_13351"/>
<dbReference type="Gene3D" id="3.30.40.10">
    <property type="entry name" value="Zinc/RING finger domain, C3HC4 (zinc finger)"/>
    <property type="match status" value="1"/>
</dbReference>
<gene>
    <name evidence="7" type="ORF">VFPPC_13351</name>
</gene>
<dbReference type="CDD" id="cd15535">
    <property type="entry name" value="PHD1_Rco1"/>
    <property type="match status" value="1"/>
</dbReference>
<dbReference type="SUPFAM" id="SSF57903">
    <property type="entry name" value="FYVE/PHD zinc finger"/>
    <property type="match status" value="2"/>
</dbReference>
<dbReference type="AlphaFoldDB" id="A0A179FXP7"/>
<dbReference type="GO" id="GO:0008270">
    <property type="term" value="F:zinc ion binding"/>
    <property type="evidence" value="ECO:0007669"/>
    <property type="project" value="UniProtKB-KW"/>
</dbReference>
<feature type="region of interest" description="Disordered" evidence="5">
    <location>
        <begin position="345"/>
        <end position="376"/>
    </location>
</feature>
<dbReference type="GO" id="GO:0006357">
    <property type="term" value="P:regulation of transcription by RNA polymerase II"/>
    <property type="evidence" value="ECO:0007669"/>
    <property type="project" value="TreeGrafter"/>
</dbReference>
<dbReference type="PANTHER" id="PTHR47636:SF1">
    <property type="entry name" value="TRANSCRIPTIONAL REGULATORY PROTEIN RCO1"/>
    <property type="match status" value="1"/>
</dbReference>
<dbReference type="RefSeq" id="XP_018146951.1">
    <property type="nucleotide sequence ID" value="XM_018291128.1"/>
</dbReference>
<feature type="compositionally biased region" description="Basic residues" evidence="5">
    <location>
        <begin position="690"/>
        <end position="709"/>
    </location>
</feature>
<dbReference type="InterPro" id="IPR019786">
    <property type="entry name" value="Zinc_finger_PHD-type_CS"/>
</dbReference>
<dbReference type="OrthoDB" id="5876363at2759"/>